<evidence type="ECO:0000256" key="2">
    <source>
        <dbReference type="SAM" id="MobiDB-lite"/>
    </source>
</evidence>
<evidence type="ECO:0000313" key="4">
    <source>
        <dbReference type="Proteomes" id="UP000552954"/>
    </source>
</evidence>
<proteinExistence type="predicted"/>
<dbReference type="AlphaFoldDB" id="A0A849KFT3"/>
<feature type="compositionally biased region" description="Basic and acidic residues" evidence="2">
    <location>
        <begin position="103"/>
        <end position="139"/>
    </location>
</feature>
<keyword evidence="1" id="KW-0175">Coiled coil</keyword>
<evidence type="ECO:0000313" key="3">
    <source>
        <dbReference type="EMBL" id="NNU43043.1"/>
    </source>
</evidence>
<feature type="region of interest" description="Disordered" evidence="2">
    <location>
        <begin position="81"/>
        <end position="151"/>
    </location>
</feature>
<reference evidence="3 4" key="2">
    <citation type="submission" date="2020-06" db="EMBL/GenBank/DDBJ databases">
        <title>Ramlibacter rhizophilus sp. nov., isolated from rhizosphere soil of national flower Mugunghwa from South Korea.</title>
        <authorList>
            <person name="Zheng-Fei Y."/>
            <person name="Huan T."/>
        </authorList>
    </citation>
    <scope>NUCLEOTIDE SEQUENCE [LARGE SCALE GENOMIC DNA]</scope>
    <source>
        <strain evidence="3 4">B156</strain>
    </source>
</reference>
<organism evidence="3 4">
    <name type="scientific">Ramlibacter montanisoli</name>
    <dbReference type="NCBI Taxonomy" id="2732512"/>
    <lineage>
        <taxon>Bacteria</taxon>
        <taxon>Pseudomonadati</taxon>
        <taxon>Pseudomonadota</taxon>
        <taxon>Betaproteobacteria</taxon>
        <taxon>Burkholderiales</taxon>
        <taxon>Comamonadaceae</taxon>
        <taxon>Ramlibacter</taxon>
    </lineage>
</organism>
<name>A0A849KFT3_9BURK</name>
<dbReference type="RefSeq" id="WP_171557823.1">
    <property type="nucleotide sequence ID" value="NZ_JABFCS010000001.1"/>
</dbReference>
<feature type="coiled-coil region" evidence="1">
    <location>
        <begin position="24"/>
        <end position="51"/>
    </location>
</feature>
<dbReference type="EMBL" id="JABFCS010000001">
    <property type="protein sequence ID" value="NNU43043.1"/>
    <property type="molecule type" value="Genomic_DNA"/>
</dbReference>
<keyword evidence="4" id="KW-1185">Reference proteome</keyword>
<comment type="caution">
    <text evidence="3">The sequence shown here is derived from an EMBL/GenBank/DDBJ whole genome shotgun (WGS) entry which is preliminary data.</text>
</comment>
<evidence type="ECO:0000256" key="1">
    <source>
        <dbReference type="SAM" id="Coils"/>
    </source>
</evidence>
<feature type="compositionally biased region" description="Basic and acidic residues" evidence="2">
    <location>
        <begin position="81"/>
        <end position="90"/>
    </location>
</feature>
<protein>
    <submittedName>
        <fullName evidence="3">Uncharacterized protein</fullName>
    </submittedName>
</protein>
<reference evidence="3 4" key="1">
    <citation type="submission" date="2020-05" db="EMBL/GenBank/DDBJ databases">
        <authorList>
            <person name="Khan S.A."/>
            <person name="Jeon C.O."/>
            <person name="Chun B.H."/>
        </authorList>
    </citation>
    <scope>NUCLEOTIDE SEQUENCE [LARGE SCALE GENOMIC DNA]</scope>
    <source>
        <strain evidence="3 4">B156</strain>
    </source>
</reference>
<dbReference type="Proteomes" id="UP000552954">
    <property type="component" value="Unassembled WGS sequence"/>
</dbReference>
<gene>
    <name evidence="3" type="ORF">HK415_07530</name>
</gene>
<accession>A0A849KFT3</accession>
<sequence>MDTHMHTLRERDTIAATEMEKARLENQRELRTQLEQINRTLAARMTELEHRLESRFERMGLGGRAAPALGTAVPVRDEVLRPQAPREHGMAGDPGDPQAHQARMREEERLREERVRDERIREEHDLKRDERARAEDRPAESGTASGWRRWF</sequence>